<protein>
    <submittedName>
        <fullName evidence="1">Uncharacterized protein</fullName>
    </submittedName>
</protein>
<evidence type="ECO:0000313" key="2">
    <source>
        <dbReference type="Proteomes" id="UP000294257"/>
    </source>
</evidence>
<evidence type="ECO:0000313" key="1">
    <source>
        <dbReference type="EMBL" id="RZS43605.1"/>
    </source>
</evidence>
<sequence>MLEGTLDATDGWDELVRTALLRIIGMLALAILATASVTACSKEDQPTDELMVTDNPVAATPATSPAPAVTPAGAVVSAPAASSVVVDPRSRLIAVAAAAPPAVLLYRLDDLAAPAVSVPLAGPAESLTLVREGGPVLASVSSSKQLISVRLPDGAATTVTLPAAPVAATPVGAATLVALREHKSVAVVEGDKVVRVISGGLFSSDVPFAMGDRGAVLDRVRNAIFEVDLKQGTIGAGLRAGEGSTNGVLDRFGRVLTTDTRGGALLAFSFDPLLMRQRYPVPGAPYGIAYDAKRDLAWVTLTARNEVVGFHVAGDEPRERYRLPTVGQPNSVAVDQESGRVIVASASGGGVQVMQP</sequence>
<dbReference type="InterPro" id="IPR015943">
    <property type="entry name" value="WD40/YVTN_repeat-like_dom_sf"/>
</dbReference>
<dbReference type="Gene3D" id="2.130.10.10">
    <property type="entry name" value="YVTN repeat-like/Quinoprotein amine dehydrogenase"/>
    <property type="match status" value="1"/>
</dbReference>
<dbReference type="Proteomes" id="UP000294257">
    <property type="component" value="Unassembled WGS sequence"/>
</dbReference>
<gene>
    <name evidence="1" type="ORF">EV193_102586</name>
</gene>
<dbReference type="EMBL" id="SGWQ01000002">
    <property type="protein sequence ID" value="RZS43605.1"/>
    <property type="molecule type" value="Genomic_DNA"/>
</dbReference>
<dbReference type="SUPFAM" id="SSF101898">
    <property type="entry name" value="NHL repeat"/>
    <property type="match status" value="1"/>
</dbReference>
<name>A0A4Q7L2Z6_9PSEU</name>
<keyword evidence="2" id="KW-1185">Reference proteome</keyword>
<comment type="caution">
    <text evidence="1">The sequence shown here is derived from an EMBL/GenBank/DDBJ whole genome shotgun (WGS) entry which is preliminary data.</text>
</comment>
<accession>A0A4Q7L2Z6</accession>
<reference evidence="1 2" key="1">
    <citation type="submission" date="2019-02" db="EMBL/GenBank/DDBJ databases">
        <title>Genomic Encyclopedia of Type Strains, Phase IV (KMG-IV): sequencing the most valuable type-strain genomes for metagenomic binning, comparative biology and taxonomic classification.</title>
        <authorList>
            <person name="Goeker M."/>
        </authorList>
    </citation>
    <scope>NUCLEOTIDE SEQUENCE [LARGE SCALE GENOMIC DNA]</scope>
    <source>
        <strain evidence="1 2">DSM 101727</strain>
    </source>
</reference>
<proteinExistence type="predicted"/>
<dbReference type="AlphaFoldDB" id="A0A4Q7L2Z6"/>
<organism evidence="1 2">
    <name type="scientific">Herbihabitans rhizosphaerae</name>
    <dbReference type="NCBI Taxonomy" id="1872711"/>
    <lineage>
        <taxon>Bacteria</taxon>
        <taxon>Bacillati</taxon>
        <taxon>Actinomycetota</taxon>
        <taxon>Actinomycetes</taxon>
        <taxon>Pseudonocardiales</taxon>
        <taxon>Pseudonocardiaceae</taxon>
        <taxon>Herbihabitans</taxon>
    </lineage>
</organism>